<dbReference type="InterPro" id="IPR027417">
    <property type="entry name" value="P-loop_NTPase"/>
</dbReference>
<keyword evidence="5" id="KW-0408">Iron</keyword>
<dbReference type="InterPro" id="IPR003593">
    <property type="entry name" value="AAA+_ATPase"/>
</dbReference>
<evidence type="ECO:0000256" key="3">
    <source>
        <dbReference type="ARBA" id="ARBA00022475"/>
    </source>
</evidence>
<dbReference type="SMART" id="SM00382">
    <property type="entry name" value="AAA"/>
    <property type="match status" value="1"/>
</dbReference>
<keyword evidence="3" id="KW-1003">Cell membrane</keyword>
<dbReference type="SUPFAM" id="SSF52540">
    <property type="entry name" value="P-loop containing nucleoside triphosphate hydrolases"/>
    <property type="match status" value="1"/>
</dbReference>
<keyword evidence="7" id="KW-0472">Membrane</keyword>
<accession>A0ABU9BVQ7</accession>
<dbReference type="RefSeq" id="WP_341428470.1">
    <property type="nucleotide sequence ID" value="NZ_JBBUTG010000024.1"/>
</dbReference>
<evidence type="ECO:0000256" key="6">
    <source>
        <dbReference type="ARBA" id="ARBA00023065"/>
    </source>
</evidence>
<organism evidence="9 10">
    <name type="scientific">Ideonella lacteola</name>
    <dbReference type="NCBI Taxonomy" id="2984193"/>
    <lineage>
        <taxon>Bacteria</taxon>
        <taxon>Pseudomonadati</taxon>
        <taxon>Pseudomonadota</taxon>
        <taxon>Betaproteobacteria</taxon>
        <taxon>Burkholderiales</taxon>
        <taxon>Sphaerotilaceae</taxon>
        <taxon>Ideonella</taxon>
    </lineage>
</organism>
<comment type="caution">
    <text evidence="9">The sequence shown here is derived from an EMBL/GenBank/DDBJ whole genome shotgun (WGS) entry which is preliminary data.</text>
</comment>
<evidence type="ECO:0000256" key="1">
    <source>
        <dbReference type="ARBA" id="ARBA00004202"/>
    </source>
</evidence>
<dbReference type="InterPro" id="IPR051535">
    <property type="entry name" value="Siderophore_ABC-ATPase"/>
</dbReference>
<evidence type="ECO:0000256" key="2">
    <source>
        <dbReference type="ARBA" id="ARBA00022448"/>
    </source>
</evidence>
<evidence type="ECO:0000313" key="10">
    <source>
        <dbReference type="Proteomes" id="UP001371218"/>
    </source>
</evidence>
<reference evidence="9 10" key="1">
    <citation type="submission" date="2024-04" db="EMBL/GenBank/DDBJ databases">
        <title>Novel species of the genus Ideonella isolated from streams.</title>
        <authorList>
            <person name="Lu H."/>
        </authorList>
    </citation>
    <scope>NUCLEOTIDE SEQUENCE [LARGE SCALE GENOMIC DNA]</scope>
    <source>
        <strain evidence="9 10">DXS29W</strain>
    </source>
</reference>
<keyword evidence="6" id="KW-0406">Ion transport</keyword>
<dbReference type="InterPro" id="IPR003959">
    <property type="entry name" value="ATPase_AAA_core"/>
</dbReference>
<keyword evidence="10" id="KW-1185">Reference proteome</keyword>
<gene>
    <name evidence="9" type="ORF">AACH06_24750</name>
</gene>
<dbReference type="Pfam" id="PF13304">
    <property type="entry name" value="AAA_21"/>
    <property type="match status" value="1"/>
</dbReference>
<evidence type="ECO:0000256" key="7">
    <source>
        <dbReference type="ARBA" id="ARBA00023136"/>
    </source>
</evidence>
<dbReference type="PANTHER" id="PTHR42771:SF2">
    <property type="entry name" value="IRON(3+)-HYDROXAMATE IMPORT ATP-BINDING PROTEIN FHUC"/>
    <property type="match status" value="1"/>
</dbReference>
<protein>
    <submittedName>
        <fullName evidence="9">AAA family ATPase</fullName>
    </submittedName>
</protein>
<feature type="domain" description="AAA+ ATPase" evidence="8">
    <location>
        <begin position="41"/>
        <end position="210"/>
    </location>
</feature>
<sequence>MAKRTKPYLLHASIRPDAEVDDEAYPFSIPAVRDIEQIEFHPNVTFLVGENGAGKSTLLEGIAVAMGFSAEGGTRNVRFESAGSISPLHDSLRLARGVPKPRDEYFLRAESFFNVASYMDQTDYLDGYGGRSLHKQSHGESFMAVLLNKLRGNGIYLLDEPEAALSPNRQLAALSAIHQLVEDHSQFIIATHSPILLSYPHAKIYLFDKSGISEIAYEDTEHYAVTKDFLNNYPRRLTQLLEDQPEE</sequence>
<evidence type="ECO:0000256" key="5">
    <source>
        <dbReference type="ARBA" id="ARBA00023004"/>
    </source>
</evidence>
<evidence type="ECO:0000259" key="8">
    <source>
        <dbReference type="SMART" id="SM00382"/>
    </source>
</evidence>
<comment type="subcellular location">
    <subcellularLocation>
        <location evidence="1">Cell membrane</location>
        <topology evidence="1">Peripheral membrane protein</topology>
    </subcellularLocation>
</comment>
<dbReference type="InterPro" id="IPR038729">
    <property type="entry name" value="Rad50/SbcC_AAA"/>
</dbReference>
<dbReference type="EMBL" id="JBBUTG010000024">
    <property type="protein sequence ID" value="MEK8034046.1"/>
    <property type="molecule type" value="Genomic_DNA"/>
</dbReference>
<dbReference type="Pfam" id="PF13476">
    <property type="entry name" value="AAA_23"/>
    <property type="match status" value="1"/>
</dbReference>
<keyword evidence="4" id="KW-0410">Iron transport</keyword>
<name>A0ABU9BVQ7_9BURK</name>
<evidence type="ECO:0000313" key="9">
    <source>
        <dbReference type="EMBL" id="MEK8034046.1"/>
    </source>
</evidence>
<keyword evidence="2" id="KW-0813">Transport</keyword>
<evidence type="ECO:0000256" key="4">
    <source>
        <dbReference type="ARBA" id="ARBA00022496"/>
    </source>
</evidence>
<dbReference type="Proteomes" id="UP001371218">
    <property type="component" value="Unassembled WGS sequence"/>
</dbReference>
<dbReference type="Gene3D" id="3.40.50.300">
    <property type="entry name" value="P-loop containing nucleotide triphosphate hydrolases"/>
    <property type="match status" value="2"/>
</dbReference>
<proteinExistence type="predicted"/>
<dbReference type="PANTHER" id="PTHR42771">
    <property type="entry name" value="IRON(3+)-HYDROXAMATE IMPORT ATP-BINDING PROTEIN FHUC"/>
    <property type="match status" value="1"/>
</dbReference>